<dbReference type="PROSITE" id="PS00107">
    <property type="entry name" value="PROTEIN_KINASE_ATP"/>
    <property type="match status" value="1"/>
</dbReference>
<keyword evidence="7 25" id="KW-0808">Transferase</keyword>
<dbReference type="Pfam" id="PF00560">
    <property type="entry name" value="LRR_1"/>
    <property type="match status" value="1"/>
</dbReference>
<dbReference type="STRING" id="1088818.A0A2I0BC50"/>
<evidence type="ECO:0000259" key="24">
    <source>
        <dbReference type="PROSITE" id="PS50011"/>
    </source>
</evidence>
<keyword evidence="13 20" id="KW-0067">ATP-binding</keyword>
<dbReference type="FunFam" id="1.10.510.10:FF:000044">
    <property type="entry name" value="Putative LRR receptor-like serine/threonine-protein kinase"/>
    <property type="match status" value="1"/>
</dbReference>
<evidence type="ECO:0000256" key="2">
    <source>
        <dbReference type="ARBA" id="ARBA00004479"/>
    </source>
</evidence>
<proteinExistence type="predicted"/>
<dbReference type="SMART" id="SM00220">
    <property type="entry name" value="S_TKc"/>
    <property type="match status" value="1"/>
</dbReference>
<feature type="region of interest" description="Disordered" evidence="21">
    <location>
        <begin position="893"/>
        <end position="914"/>
    </location>
</feature>
<name>A0A2I0BC50_9ASPA</name>
<evidence type="ECO:0000256" key="22">
    <source>
        <dbReference type="SAM" id="Phobius"/>
    </source>
</evidence>
<dbReference type="AlphaFoldDB" id="A0A2I0BC50"/>
<dbReference type="GO" id="GO:0005886">
    <property type="term" value="C:plasma membrane"/>
    <property type="evidence" value="ECO:0007669"/>
    <property type="project" value="UniProtKB-SubCell"/>
</dbReference>
<reference evidence="25 26" key="1">
    <citation type="journal article" date="2017" name="Nature">
        <title>The Apostasia genome and the evolution of orchids.</title>
        <authorList>
            <person name="Zhang G.Q."/>
            <person name="Liu K.W."/>
            <person name="Li Z."/>
            <person name="Lohaus R."/>
            <person name="Hsiao Y.Y."/>
            <person name="Niu S.C."/>
            <person name="Wang J.Y."/>
            <person name="Lin Y.C."/>
            <person name="Xu Q."/>
            <person name="Chen L.J."/>
            <person name="Yoshida K."/>
            <person name="Fujiwara S."/>
            <person name="Wang Z.W."/>
            <person name="Zhang Y.Q."/>
            <person name="Mitsuda N."/>
            <person name="Wang M."/>
            <person name="Liu G.H."/>
            <person name="Pecoraro L."/>
            <person name="Huang H.X."/>
            <person name="Xiao X.J."/>
            <person name="Lin M."/>
            <person name="Wu X.Y."/>
            <person name="Wu W.L."/>
            <person name="Chen Y.Y."/>
            <person name="Chang S.B."/>
            <person name="Sakamoto S."/>
            <person name="Ohme-Takagi M."/>
            <person name="Yagi M."/>
            <person name="Zeng S.J."/>
            <person name="Shen C.Y."/>
            <person name="Yeh C.M."/>
            <person name="Luo Y.B."/>
            <person name="Tsai W.C."/>
            <person name="Van de Peer Y."/>
            <person name="Liu Z.J."/>
        </authorList>
    </citation>
    <scope>NUCLEOTIDE SEQUENCE [LARGE SCALE GENOMIC DNA]</scope>
    <source>
        <strain evidence="26">cv. Shenzhen</strain>
        <tissue evidence="25">Stem</tissue>
    </source>
</reference>
<keyword evidence="16 25" id="KW-0675">Receptor</keyword>
<keyword evidence="12 25" id="KW-0418">Kinase</keyword>
<protein>
    <recommendedName>
        <fullName evidence="3">non-specific serine/threonine protein kinase</fullName>
        <ecNumber evidence="3">2.7.11.1</ecNumber>
    </recommendedName>
</protein>
<comment type="catalytic activity">
    <reaction evidence="19">
        <text>L-seryl-[protein] + ATP = O-phospho-L-seryl-[protein] + ADP + H(+)</text>
        <dbReference type="Rhea" id="RHEA:17989"/>
        <dbReference type="Rhea" id="RHEA-COMP:9863"/>
        <dbReference type="Rhea" id="RHEA-COMP:11604"/>
        <dbReference type="ChEBI" id="CHEBI:15378"/>
        <dbReference type="ChEBI" id="CHEBI:29999"/>
        <dbReference type="ChEBI" id="CHEBI:30616"/>
        <dbReference type="ChEBI" id="CHEBI:83421"/>
        <dbReference type="ChEBI" id="CHEBI:456216"/>
        <dbReference type="EC" id="2.7.11.1"/>
    </reaction>
</comment>
<comment type="catalytic activity">
    <reaction evidence="18">
        <text>L-threonyl-[protein] + ATP = O-phospho-L-threonyl-[protein] + ADP + H(+)</text>
        <dbReference type="Rhea" id="RHEA:46608"/>
        <dbReference type="Rhea" id="RHEA-COMP:11060"/>
        <dbReference type="Rhea" id="RHEA-COMP:11605"/>
        <dbReference type="ChEBI" id="CHEBI:15378"/>
        <dbReference type="ChEBI" id="CHEBI:30013"/>
        <dbReference type="ChEBI" id="CHEBI:30616"/>
        <dbReference type="ChEBI" id="CHEBI:61977"/>
        <dbReference type="ChEBI" id="CHEBI:456216"/>
        <dbReference type="EC" id="2.7.11.1"/>
    </reaction>
</comment>
<evidence type="ECO:0000256" key="9">
    <source>
        <dbReference type="ARBA" id="ARBA00022729"/>
    </source>
</evidence>
<dbReference type="FunFam" id="2.60.120.430:FF:000004">
    <property type="entry name" value="Putative leucine-rich repeat receptor-like serine/threonine-protein kinase"/>
    <property type="match status" value="1"/>
</dbReference>
<evidence type="ECO:0000256" key="17">
    <source>
        <dbReference type="ARBA" id="ARBA00023180"/>
    </source>
</evidence>
<keyword evidence="15 22" id="KW-0472">Membrane</keyword>
<evidence type="ECO:0000313" key="25">
    <source>
        <dbReference type="EMBL" id="PKA65362.1"/>
    </source>
</evidence>
<evidence type="ECO:0000256" key="3">
    <source>
        <dbReference type="ARBA" id="ARBA00012513"/>
    </source>
</evidence>
<feature type="binding site" evidence="20">
    <location>
        <position position="607"/>
    </location>
    <ligand>
        <name>ATP</name>
        <dbReference type="ChEBI" id="CHEBI:30616"/>
    </ligand>
</feature>
<dbReference type="EC" id="2.7.11.1" evidence="3"/>
<keyword evidence="9 23" id="KW-0732">Signal</keyword>
<feature type="chain" id="PRO_5014133277" description="non-specific serine/threonine protein kinase" evidence="23">
    <location>
        <begin position="26"/>
        <end position="914"/>
    </location>
</feature>
<feature type="transmembrane region" description="Helical" evidence="22">
    <location>
        <begin position="520"/>
        <end position="542"/>
    </location>
</feature>
<feature type="domain" description="Protein kinase" evidence="24">
    <location>
        <begin position="579"/>
        <end position="867"/>
    </location>
</feature>
<dbReference type="SUPFAM" id="SSF52058">
    <property type="entry name" value="L domain-like"/>
    <property type="match status" value="1"/>
</dbReference>
<dbReference type="InterPro" id="IPR011009">
    <property type="entry name" value="Kinase-like_dom_sf"/>
</dbReference>
<dbReference type="InterPro" id="IPR051824">
    <property type="entry name" value="LRR_Rcpt-Like_S/T_Kinase"/>
</dbReference>
<dbReference type="Gene3D" id="2.60.120.430">
    <property type="entry name" value="Galactose-binding lectin"/>
    <property type="match status" value="1"/>
</dbReference>
<evidence type="ECO:0000256" key="7">
    <source>
        <dbReference type="ARBA" id="ARBA00022679"/>
    </source>
</evidence>
<dbReference type="PROSITE" id="PS00108">
    <property type="entry name" value="PROTEIN_KINASE_ST"/>
    <property type="match status" value="1"/>
</dbReference>
<feature type="signal peptide" evidence="23">
    <location>
        <begin position="1"/>
        <end position="25"/>
    </location>
</feature>
<dbReference type="GO" id="GO:0005524">
    <property type="term" value="F:ATP binding"/>
    <property type="evidence" value="ECO:0007669"/>
    <property type="project" value="UniProtKB-UniRule"/>
</dbReference>
<evidence type="ECO:0000256" key="11">
    <source>
        <dbReference type="ARBA" id="ARBA00022741"/>
    </source>
</evidence>
<dbReference type="InterPro" id="IPR032675">
    <property type="entry name" value="LRR_dom_sf"/>
</dbReference>
<comment type="subcellular location">
    <subcellularLocation>
        <location evidence="1">Cell membrane</location>
        <topology evidence="1">Single-pass membrane protein</topology>
    </subcellularLocation>
    <subcellularLocation>
        <location evidence="2">Membrane</location>
        <topology evidence="2">Single-pass type I membrane protein</topology>
    </subcellularLocation>
</comment>
<dbReference type="SUPFAM" id="SSF56112">
    <property type="entry name" value="Protein kinase-like (PK-like)"/>
    <property type="match status" value="1"/>
</dbReference>
<dbReference type="Gene3D" id="3.80.10.10">
    <property type="entry name" value="Ribonuclease Inhibitor"/>
    <property type="match status" value="1"/>
</dbReference>
<dbReference type="InterPro" id="IPR001611">
    <property type="entry name" value="Leu-rich_rpt"/>
</dbReference>
<keyword evidence="11 20" id="KW-0547">Nucleotide-binding</keyword>
<gene>
    <name evidence="25" type="ORF">AXF42_Ash005696</name>
</gene>
<evidence type="ECO:0000256" key="6">
    <source>
        <dbReference type="ARBA" id="ARBA00022614"/>
    </source>
</evidence>
<accession>A0A2I0BC50</accession>
<keyword evidence="8 22" id="KW-0812">Transmembrane</keyword>
<dbReference type="GO" id="GO:0106310">
    <property type="term" value="F:protein serine kinase activity"/>
    <property type="evidence" value="ECO:0007669"/>
    <property type="project" value="RHEA"/>
</dbReference>
<dbReference type="Gene3D" id="3.30.200.20">
    <property type="entry name" value="Phosphorylase Kinase, domain 1"/>
    <property type="match status" value="1"/>
</dbReference>
<keyword evidence="10" id="KW-0677">Repeat</keyword>
<evidence type="ECO:0000256" key="12">
    <source>
        <dbReference type="ARBA" id="ARBA00022777"/>
    </source>
</evidence>
<sequence length="914" mass="100355">MEKDGGHLVFLLLVLLTLAFAPVTTESVRKWAVMKSSFSHVVVSFMPSVEALKSIGKAINKTDWDFSVDPCSQQSGWVSPDGLNGFKNSVLCSNCSDDGSVCHVTSIILKNQNLVGMLPPEMAKLPFLQELDLTRNYLYGTIPNEWEVLPLVNFSVLGNQLSGQIPSWIGNITTLINLDLQATGLDGPIPTGVSHLKNLDDLRISDINGNSGFPQLKGIEQLRYLTLRNCGIAGEIPQFLEGFINLKRLINFIVSVYRMTESYDLFGGLSLKTVLHLRAASLCPGLRAARQSSASVGDAGVLRSERVLCLDTIPCSGGHWSLYINCGGDEVTDDEGHKFESDNDGTNGVSTFRLGTNWALSSTGSFLDTGDNNNFIVTTSKGLSMPDSALYANARVSPQSLSYVGLCLLNGNYSVKLHFAEIVMTDENGHRSPGRRIFDVYIQGELVLRDFNIKAEANGSGKAIVQKFNTVVTQNKLEIRFYWAGKGTTHIPTTGTYGPLISAISVDPNFKPPGKSRRSVILSLAIAVPVLCLIILALFAFWKKGYLTRKDSIYQNLRRLDLQTGSFTLRQIQAATSNFHASNKIGEGGFGSVYKGLLSDGTIIAVKQLSSKSTQGNREFLNEIGMISALQHPNLVKLYGCCVEGNQLLLVYEYMENNSLAHALFGPEKGQVKLDWSTRFKICIGIARGLAYLHEESMLRIVHRDIKATNVLLDKDLNPKISDFGLAKLNEKENTHISTRIAGTMGYMAPEYVTRGYLTVKADVYSFGILALEIVCGRSITKRTNDGHVHLLDWAHILWQKGELQMLVDKRLGSDFNKVEALLMAKVALFCSNPSPVGRPAMSAVVRLLTSNNPDLIRDSNIKHDFIGDEMLWNSLDNKSSVSDSLTLPLHSGEGIDESGTSNSDFYHDQKDSV</sequence>
<dbReference type="InterPro" id="IPR000719">
    <property type="entry name" value="Prot_kinase_dom"/>
</dbReference>
<dbReference type="FunFam" id="3.30.200.20:FF:000217">
    <property type="entry name" value="probable LRR receptor-like serine/threonine-protein kinase At1g53430"/>
    <property type="match status" value="1"/>
</dbReference>
<evidence type="ECO:0000256" key="23">
    <source>
        <dbReference type="SAM" id="SignalP"/>
    </source>
</evidence>
<evidence type="ECO:0000256" key="13">
    <source>
        <dbReference type="ARBA" id="ARBA00022840"/>
    </source>
</evidence>
<dbReference type="InterPro" id="IPR017441">
    <property type="entry name" value="Protein_kinase_ATP_BS"/>
</dbReference>
<evidence type="ECO:0000256" key="4">
    <source>
        <dbReference type="ARBA" id="ARBA00022527"/>
    </source>
</evidence>
<evidence type="ECO:0000256" key="14">
    <source>
        <dbReference type="ARBA" id="ARBA00022989"/>
    </source>
</evidence>
<evidence type="ECO:0000256" key="19">
    <source>
        <dbReference type="ARBA" id="ARBA00048679"/>
    </source>
</evidence>
<keyword evidence="6" id="KW-0433">Leucine-rich repeat</keyword>
<dbReference type="PANTHER" id="PTHR48006">
    <property type="entry name" value="LEUCINE-RICH REPEAT-CONTAINING PROTEIN DDB_G0281931-RELATED"/>
    <property type="match status" value="1"/>
</dbReference>
<keyword evidence="5" id="KW-0597">Phosphoprotein</keyword>
<dbReference type="InterPro" id="IPR021720">
    <property type="entry name" value="Malectin_dom"/>
</dbReference>
<evidence type="ECO:0000256" key="18">
    <source>
        <dbReference type="ARBA" id="ARBA00047899"/>
    </source>
</evidence>
<dbReference type="PROSITE" id="PS50011">
    <property type="entry name" value="PROTEIN_KINASE_DOM"/>
    <property type="match status" value="1"/>
</dbReference>
<dbReference type="EMBL" id="KZ451895">
    <property type="protein sequence ID" value="PKA65362.1"/>
    <property type="molecule type" value="Genomic_DNA"/>
</dbReference>
<evidence type="ECO:0000256" key="16">
    <source>
        <dbReference type="ARBA" id="ARBA00023170"/>
    </source>
</evidence>
<dbReference type="Proteomes" id="UP000236161">
    <property type="component" value="Unassembled WGS sequence"/>
</dbReference>
<keyword evidence="17" id="KW-0325">Glycoprotein</keyword>
<organism evidence="25 26">
    <name type="scientific">Apostasia shenzhenica</name>
    <dbReference type="NCBI Taxonomy" id="1088818"/>
    <lineage>
        <taxon>Eukaryota</taxon>
        <taxon>Viridiplantae</taxon>
        <taxon>Streptophyta</taxon>
        <taxon>Embryophyta</taxon>
        <taxon>Tracheophyta</taxon>
        <taxon>Spermatophyta</taxon>
        <taxon>Magnoliopsida</taxon>
        <taxon>Liliopsida</taxon>
        <taxon>Asparagales</taxon>
        <taxon>Orchidaceae</taxon>
        <taxon>Apostasioideae</taxon>
        <taxon>Apostasia</taxon>
    </lineage>
</organism>
<evidence type="ECO:0000313" key="26">
    <source>
        <dbReference type="Proteomes" id="UP000236161"/>
    </source>
</evidence>
<evidence type="ECO:0000256" key="8">
    <source>
        <dbReference type="ARBA" id="ARBA00022692"/>
    </source>
</evidence>
<keyword evidence="26" id="KW-1185">Reference proteome</keyword>
<dbReference type="InterPro" id="IPR008271">
    <property type="entry name" value="Ser/Thr_kinase_AS"/>
</dbReference>
<dbReference type="OrthoDB" id="4062651at2759"/>
<evidence type="ECO:0000256" key="20">
    <source>
        <dbReference type="PROSITE-ProRule" id="PRU10141"/>
    </source>
</evidence>
<dbReference type="Pfam" id="PF11721">
    <property type="entry name" value="Malectin"/>
    <property type="match status" value="1"/>
</dbReference>
<evidence type="ECO:0000256" key="21">
    <source>
        <dbReference type="SAM" id="MobiDB-lite"/>
    </source>
</evidence>
<evidence type="ECO:0000256" key="5">
    <source>
        <dbReference type="ARBA" id="ARBA00022553"/>
    </source>
</evidence>
<dbReference type="Gene3D" id="1.10.510.10">
    <property type="entry name" value="Transferase(Phosphotransferase) domain 1"/>
    <property type="match status" value="1"/>
</dbReference>
<dbReference type="GO" id="GO:0004674">
    <property type="term" value="F:protein serine/threonine kinase activity"/>
    <property type="evidence" value="ECO:0007669"/>
    <property type="project" value="UniProtKB-KW"/>
</dbReference>
<evidence type="ECO:0000256" key="15">
    <source>
        <dbReference type="ARBA" id="ARBA00023136"/>
    </source>
</evidence>
<dbReference type="CDD" id="cd14066">
    <property type="entry name" value="STKc_IRAK"/>
    <property type="match status" value="1"/>
</dbReference>
<evidence type="ECO:0000256" key="1">
    <source>
        <dbReference type="ARBA" id="ARBA00004162"/>
    </source>
</evidence>
<keyword evidence="14 22" id="KW-1133">Transmembrane helix</keyword>
<dbReference type="Pfam" id="PF00069">
    <property type="entry name" value="Pkinase"/>
    <property type="match status" value="1"/>
</dbReference>
<keyword evidence="4" id="KW-0723">Serine/threonine-protein kinase</keyword>
<evidence type="ECO:0000256" key="10">
    <source>
        <dbReference type="ARBA" id="ARBA00022737"/>
    </source>
</evidence>
<dbReference type="PANTHER" id="PTHR48006:SF81">
    <property type="entry name" value="PROTEIN KINASE DOMAIN-CONTAINING PROTEIN"/>
    <property type="match status" value="1"/>
</dbReference>